<keyword evidence="1" id="KW-0812">Transmembrane</keyword>
<dbReference type="Proteomes" id="UP000295341">
    <property type="component" value="Unassembled WGS sequence"/>
</dbReference>
<dbReference type="InterPro" id="IPR007263">
    <property type="entry name" value="DCC1-like"/>
</dbReference>
<dbReference type="AlphaFoldDB" id="A0A4R7P3H9"/>
<keyword evidence="1" id="KW-1133">Transmembrane helix</keyword>
<keyword evidence="1" id="KW-0472">Membrane</keyword>
<dbReference type="InterPro" id="IPR052927">
    <property type="entry name" value="DCC_oxidoreductase"/>
</dbReference>
<dbReference type="PANTHER" id="PTHR33639:SF2">
    <property type="entry name" value="DUF393 DOMAIN-CONTAINING PROTEIN"/>
    <property type="match status" value="1"/>
</dbReference>
<feature type="transmembrane region" description="Helical" evidence="1">
    <location>
        <begin position="148"/>
        <end position="167"/>
    </location>
</feature>
<feature type="transmembrane region" description="Helical" evidence="1">
    <location>
        <begin position="115"/>
        <end position="136"/>
    </location>
</feature>
<dbReference type="PANTHER" id="PTHR33639">
    <property type="entry name" value="THIOL-DISULFIDE OXIDOREDUCTASE DCC"/>
    <property type="match status" value="1"/>
</dbReference>
<feature type="transmembrane region" description="Helical" evidence="1">
    <location>
        <begin position="65"/>
        <end position="83"/>
    </location>
</feature>
<feature type="transmembrane region" description="Helical" evidence="1">
    <location>
        <begin position="90"/>
        <end position="109"/>
    </location>
</feature>
<keyword evidence="3" id="KW-1185">Reference proteome</keyword>
<feature type="transmembrane region" description="Helical" evidence="1">
    <location>
        <begin position="241"/>
        <end position="266"/>
    </location>
</feature>
<reference evidence="2 3" key="1">
    <citation type="submission" date="2019-03" db="EMBL/GenBank/DDBJ databases">
        <title>Genomic Encyclopedia of Type Strains, Phase IV (KMG-IV): sequencing the most valuable type-strain genomes for metagenomic binning, comparative biology and taxonomic classification.</title>
        <authorList>
            <person name="Goeker M."/>
        </authorList>
    </citation>
    <scope>NUCLEOTIDE SEQUENCE [LARGE SCALE GENOMIC DNA]</scope>
    <source>
        <strain evidence="2 3">DSM 26377</strain>
    </source>
</reference>
<dbReference type="GO" id="GO:0015035">
    <property type="term" value="F:protein-disulfide reductase activity"/>
    <property type="evidence" value="ECO:0007669"/>
    <property type="project" value="InterPro"/>
</dbReference>
<organism evidence="2 3">
    <name type="scientific">Panacagrimonas perspica</name>
    <dbReference type="NCBI Taxonomy" id="381431"/>
    <lineage>
        <taxon>Bacteria</taxon>
        <taxon>Pseudomonadati</taxon>
        <taxon>Pseudomonadota</taxon>
        <taxon>Gammaproteobacteria</taxon>
        <taxon>Nevskiales</taxon>
        <taxon>Nevskiaceae</taxon>
        <taxon>Panacagrimonas</taxon>
    </lineage>
</organism>
<comment type="caution">
    <text evidence="2">The sequence shown here is derived from an EMBL/GenBank/DDBJ whole genome shotgun (WGS) entry which is preliminary data.</text>
</comment>
<evidence type="ECO:0000313" key="2">
    <source>
        <dbReference type="EMBL" id="TDU28158.1"/>
    </source>
</evidence>
<sequence length="412" mass="45111">MRNGWTGGQYSVFRALFGSYLFVHFTMLLPWGAEVFSSAGMVADAHASPLIGVFPNVLGVLDTPAFVSLFLVSAAVASLAFAVGSHDRLAALWLWYVLACLFGRNPMIQNPSLPYVGWMLLAHVCLPSAPYGSWAARGRLDPASGWRLPAAIFFAAWAVLALSYSYSGWTKTFSESWTDGHMLGFVLQNPLARDGLPRTAFLALPAALQAAVTHAILWIELLFALLVLWRPLRIAAWTAMLIVQFGFALLLDFADLTCAMLLVHLLTFDPAWIRGSAPTAVETIFYDGQCGLCHRVVRFVLAEDAHAVFRLAPLQGTAFEHALPAPVRARLPDSFLVLTADGRVASRSDAAIHVLERLGGLWRIAGAALRLVPRTWRDRAYDAIGRNRHALFARPIAACPLTPPHLRGRFLA</sequence>
<name>A0A4R7P3H9_9GAMM</name>
<feature type="transmembrane region" description="Helical" evidence="1">
    <location>
        <begin position="12"/>
        <end position="33"/>
    </location>
</feature>
<evidence type="ECO:0000313" key="3">
    <source>
        <dbReference type="Proteomes" id="UP000295341"/>
    </source>
</evidence>
<feature type="transmembrane region" description="Helical" evidence="1">
    <location>
        <begin position="206"/>
        <end position="229"/>
    </location>
</feature>
<protein>
    <submittedName>
        <fullName evidence="2">Putative DCC family thiol-disulfide oxidoreductase YuxK</fullName>
    </submittedName>
</protein>
<accession>A0A4R7P3H9</accession>
<dbReference type="RefSeq" id="WP_162851187.1">
    <property type="nucleotide sequence ID" value="NZ_MWIN01000044.1"/>
</dbReference>
<evidence type="ECO:0000256" key="1">
    <source>
        <dbReference type="SAM" id="Phobius"/>
    </source>
</evidence>
<dbReference type="EMBL" id="SOBT01000009">
    <property type="protein sequence ID" value="TDU28158.1"/>
    <property type="molecule type" value="Genomic_DNA"/>
</dbReference>
<proteinExistence type="predicted"/>
<gene>
    <name evidence="2" type="ORF">DFR24_2523</name>
</gene>
<dbReference type="Pfam" id="PF04134">
    <property type="entry name" value="DCC1-like"/>
    <property type="match status" value="1"/>
</dbReference>